<gene>
    <name evidence="1" type="ORF">MEUPH1_LOCUS12183</name>
</gene>
<reference evidence="1 2" key="1">
    <citation type="submission" date="2023-01" db="EMBL/GenBank/DDBJ databases">
        <authorList>
            <person name="Whitehead M."/>
        </authorList>
    </citation>
    <scope>NUCLEOTIDE SEQUENCE [LARGE SCALE GENOMIC DNA]</scope>
</reference>
<evidence type="ECO:0000313" key="2">
    <source>
        <dbReference type="Proteomes" id="UP001160148"/>
    </source>
</evidence>
<accession>A0AAV0WKX3</accession>
<dbReference type="SUPFAM" id="SSF53098">
    <property type="entry name" value="Ribonuclease H-like"/>
    <property type="match status" value="1"/>
</dbReference>
<comment type="caution">
    <text evidence="1">The sequence shown here is derived from an EMBL/GenBank/DDBJ whole genome shotgun (WGS) entry which is preliminary data.</text>
</comment>
<protein>
    <recommendedName>
        <fullName evidence="3">DUF659 domain-containing protein</fullName>
    </recommendedName>
</protein>
<keyword evidence="2" id="KW-1185">Reference proteome</keyword>
<dbReference type="EMBL" id="CARXXK010000002">
    <property type="protein sequence ID" value="CAI6356452.1"/>
    <property type="molecule type" value="Genomic_DNA"/>
</dbReference>
<proteinExistence type="predicted"/>
<evidence type="ECO:0008006" key="3">
    <source>
        <dbReference type="Google" id="ProtNLM"/>
    </source>
</evidence>
<dbReference type="AlphaFoldDB" id="A0AAV0WKX3"/>
<evidence type="ECO:0000313" key="1">
    <source>
        <dbReference type="EMBL" id="CAI6356452.1"/>
    </source>
</evidence>
<sequence length="112" mass="13021">MIHVTCLAHGMHRIAEEIRRHFPNVDKLISRVKQVFLKAPSRTILFKTEAPVIPLPPEPILTRWGTWLQAASYYCQYFKEIYKVLQLLDSNDAVSIREAKIIVTDRSVEMKT</sequence>
<name>A0AAV0WKX3_9HEMI</name>
<dbReference type="Proteomes" id="UP001160148">
    <property type="component" value="Unassembled WGS sequence"/>
</dbReference>
<dbReference type="InterPro" id="IPR012337">
    <property type="entry name" value="RNaseH-like_sf"/>
</dbReference>
<organism evidence="1 2">
    <name type="scientific">Macrosiphum euphorbiae</name>
    <name type="common">potato aphid</name>
    <dbReference type="NCBI Taxonomy" id="13131"/>
    <lineage>
        <taxon>Eukaryota</taxon>
        <taxon>Metazoa</taxon>
        <taxon>Ecdysozoa</taxon>
        <taxon>Arthropoda</taxon>
        <taxon>Hexapoda</taxon>
        <taxon>Insecta</taxon>
        <taxon>Pterygota</taxon>
        <taxon>Neoptera</taxon>
        <taxon>Paraneoptera</taxon>
        <taxon>Hemiptera</taxon>
        <taxon>Sternorrhyncha</taxon>
        <taxon>Aphidomorpha</taxon>
        <taxon>Aphidoidea</taxon>
        <taxon>Aphididae</taxon>
        <taxon>Macrosiphini</taxon>
        <taxon>Macrosiphum</taxon>
    </lineage>
</organism>